<gene>
    <name evidence="2" type="ORF">NQ317_011734</name>
</gene>
<name>A0ABQ9JB75_9CUCU</name>
<protein>
    <recommendedName>
        <fullName evidence="1">CRAL/TRIO N-terminal domain-containing protein</fullName>
    </recommendedName>
</protein>
<evidence type="ECO:0000313" key="2">
    <source>
        <dbReference type="EMBL" id="KAJ8974888.1"/>
    </source>
</evidence>
<reference evidence="2" key="1">
    <citation type="journal article" date="2023" name="Insect Mol. Biol.">
        <title>Genome sequencing provides insights into the evolution of gene families encoding plant cell wall-degrading enzymes in longhorned beetles.</title>
        <authorList>
            <person name="Shin N.R."/>
            <person name="Okamura Y."/>
            <person name="Kirsch R."/>
            <person name="Pauchet Y."/>
        </authorList>
    </citation>
    <scope>NUCLEOTIDE SEQUENCE</scope>
    <source>
        <strain evidence="2">MMC_N1</strain>
    </source>
</reference>
<dbReference type="InterPro" id="IPR036273">
    <property type="entry name" value="CRAL/TRIO_N_dom_sf"/>
</dbReference>
<feature type="domain" description="CRAL/TRIO N-terminal" evidence="1">
    <location>
        <begin position="22"/>
        <end position="47"/>
    </location>
</feature>
<dbReference type="InterPro" id="IPR036865">
    <property type="entry name" value="CRAL-TRIO_dom_sf"/>
</dbReference>
<dbReference type="Gene3D" id="3.40.525.10">
    <property type="entry name" value="CRAL-TRIO lipid binding domain"/>
    <property type="match status" value="1"/>
</dbReference>
<dbReference type="SMART" id="SM01100">
    <property type="entry name" value="CRAL_TRIO_N"/>
    <property type="match status" value="1"/>
</dbReference>
<dbReference type="InterPro" id="IPR001251">
    <property type="entry name" value="CRAL-TRIO_dom"/>
</dbReference>
<dbReference type="SUPFAM" id="SSF46938">
    <property type="entry name" value="CRAL/TRIO N-terminal domain"/>
    <property type="match status" value="1"/>
</dbReference>
<dbReference type="SUPFAM" id="SSF52087">
    <property type="entry name" value="CRAL/TRIO domain"/>
    <property type="match status" value="1"/>
</dbReference>
<evidence type="ECO:0000259" key="1">
    <source>
        <dbReference type="SMART" id="SM01100"/>
    </source>
</evidence>
<comment type="caution">
    <text evidence="2">The sequence shown here is derived from an EMBL/GenBank/DDBJ whole genome shotgun (WGS) entry which is preliminary data.</text>
</comment>
<dbReference type="PANTHER" id="PTHR10174">
    <property type="entry name" value="ALPHA-TOCOPHEROL TRANSFER PROTEIN-RELATED"/>
    <property type="match status" value="1"/>
</dbReference>
<dbReference type="PANTHER" id="PTHR10174:SF208">
    <property type="entry name" value="CRAL-TRIO DOMAIN-CONTAINING PROTEIN DDB_G0278031"/>
    <property type="match status" value="1"/>
</dbReference>
<accession>A0ABQ9JB75</accession>
<dbReference type="CDD" id="cd00170">
    <property type="entry name" value="SEC14"/>
    <property type="match status" value="1"/>
</dbReference>
<proteinExistence type="predicted"/>
<dbReference type="InterPro" id="IPR011074">
    <property type="entry name" value="CRAL/TRIO_N_dom"/>
</dbReference>
<dbReference type="EMBL" id="JAPWTJ010000915">
    <property type="protein sequence ID" value="KAJ8974888.1"/>
    <property type="molecule type" value="Genomic_DNA"/>
</dbReference>
<organism evidence="2 3">
    <name type="scientific">Molorchus minor</name>
    <dbReference type="NCBI Taxonomy" id="1323400"/>
    <lineage>
        <taxon>Eukaryota</taxon>
        <taxon>Metazoa</taxon>
        <taxon>Ecdysozoa</taxon>
        <taxon>Arthropoda</taxon>
        <taxon>Hexapoda</taxon>
        <taxon>Insecta</taxon>
        <taxon>Pterygota</taxon>
        <taxon>Neoptera</taxon>
        <taxon>Endopterygota</taxon>
        <taxon>Coleoptera</taxon>
        <taxon>Polyphaga</taxon>
        <taxon>Cucujiformia</taxon>
        <taxon>Chrysomeloidea</taxon>
        <taxon>Cerambycidae</taxon>
        <taxon>Lamiinae</taxon>
        <taxon>Monochamini</taxon>
        <taxon>Molorchus</taxon>
    </lineage>
</organism>
<evidence type="ECO:0000313" key="3">
    <source>
        <dbReference type="Proteomes" id="UP001162164"/>
    </source>
</evidence>
<keyword evidence="3" id="KW-1185">Reference proteome</keyword>
<dbReference type="Pfam" id="PF00650">
    <property type="entry name" value="CRAL_TRIO"/>
    <property type="match status" value="1"/>
</dbReference>
<dbReference type="Proteomes" id="UP001162164">
    <property type="component" value="Unassembled WGS sequence"/>
</dbReference>
<sequence>MATKEFLEKVNAKYRRKIGPVAWSMAVRFLYARKFDVARALALFDQHEMTRQREGLCRFDPTKEPLQSELLTGKFTILGLNVYIQKRDSTDAAIAVFTAHKHTPANSTHQTTLQGVVYQLDCALQNPLTQRSGIVFIYDMSNSKYSNFDYDLSQKILTLLKEE</sequence>